<comment type="caution">
    <text evidence="2">The sequence shown here is derived from an EMBL/GenBank/DDBJ whole genome shotgun (WGS) entry which is preliminary data.</text>
</comment>
<keyword evidence="1" id="KW-0472">Membrane</keyword>
<dbReference type="Proteomes" id="UP000824001">
    <property type="component" value="Unassembled WGS sequence"/>
</dbReference>
<organism evidence="2 3">
    <name type="scientific">Candidatus Scatomorpha merdipullorum</name>
    <dbReference type="NCBI Taxonomy" id="2840927"/>
    <lineage>
        <taxon>Bacteria</taxon>
        <taxon>Bacillati</taxon>
        <taxon>Bacillota</taxon>
        <taxon>Clostridia</taxon>
        <taxon>Eubacteriales</taxon>
        <taxon>Candidatus Scatomorpha</taxon>
    </lineage>
</organism>
<evidence type="ECO:0000313" key="3">
    <source>
        <dbReference type="Proteomes" id="UP000824001"/>
    </source>
</evidence>
<evidence type="ECO:0000313" key="2">
    <source>
        <dbReference type="EMBL" id="HIS66268.1"/>
    </source>
</evidence>
<feature type="transmembrane region" description="Helical" evidence="1">
    <location>
        <begin position="6"/>
        <end position="29"/>
    </location>
</feature>
<reference evidence="2" key="1">
    <citation type="submission" date="2020-10" db="EMBL/GenBank/DDBJ databases">
        <authorList>
            <person name="Gilroy R."/>
        </authorList>
    </citation>
    <scope>NUCLEOTIDE SEQUENCE</scope>
    <source>
        <strain evidence="2">ChiHjej10B9-9673</strain>
    </source>
</reference>
<gene>
    <name evidence="2" type="ORF">IAC18_01770</name>
</gene>
<keyword evidence="1" id="KW-0812">Transmembrane</keyword>
<name>A0A9D1FCB0_9FIRM</name>
<sequence>MTHVTAPIILLAGAAALIIIIVCLYLLAYRAHANRALKNGGERPMAAPRTVLAVSAVAVLLCAAALGYAAGYKAAYDDFEGASSPAAEVPPMTLRDLSALPELFDAVLEHVRRDEAEYGSAELIDARAELTDLAFLNGGFSYFSFTLCYDSGGERITRSVDVNAAGAVFTERWTQEDGSTENSVPLETFRRLLAALDGVDWPEGGEVSAFQSMFGSVAQSPGGYVLSGGALLPSADASGEYRAVDFSSGGELMRIYIPIE</sequence>
<reference evidence="2" key="2">
    <citation type="journal article" date="2021" name="PeerJ">
        <title>Extensive microbial diversity within the chicken gut microbiome revealed by metagenomics and culture.</title>
        <authorList>
            <person name="Gilroy R."/>
            <person name="Ravi A."/>
            <person name="Getino M."/>
            <person name="Pursley I."/>
            <person name="Horton D.L."/>
            <person name="Alikhan N.F."/>
            <person name="Baker D."/>
            <person name="Gharbi K."/>
            <person name="Hall N."/>
            <person name="Watson M."/>
            <person name="Adriaenssens E.M."/>
            <person name="Foster-Nyarko E."/>
            <person name="Jarju S."/>
            <person name="Secka A."/>
            <person name="Antonio M."/>
            <person name="Oren A."/>
            <person name="Chaudhuri R.R."/>
            <person name="La Ragione R."/>
            <person name="Hildebrand F."/>
            <person name="Pallen M.J."/>
        </authorList>
    </citation>
    <scope>NUCLEOTIDE SEQUENCE</scope>
    <source>
        <strain evidence="2">ChiHjej10B9-9673</strain>
    </source>
</reference>
<evidence type="ECO:0000256" key="1">
    <source>
        <dbReference type="SAM" id="Phobius"/>
    </source>
</evidence>
<accession>A0A9D1FCB0</accession>
<dbReference type="EMBL" id="DVJK01000051">
    <property type="protein sequence ID" value="HIS66268.1"/>
    <property type="molecule type" value="Genomic_DNA"/>
</dbReference>
<feature type="transmembrane region" description="Helical" evidence="1">
    <location>
        <begin position="50"/>
        <end position="70"/>
    </location>
</feature>
<proteinExistence type="predicted"/>
<protein>
    <submittedName>
        <fullName evidence="2">Uncharacterized protein</fullName>
    </submittedName>
</protein>
<dbReference type="AlphaFoldDB" id="A0A9D1FCB0"/>
<keyword evidence="1" id="KW-1133">Transmembrane helix</keyword>